<evidence type="ECO:0000313" key="5">
    <source>
        <dbReference type="EMBL" id="MCG2613779.1"/>
    </source>
</evidence>
<proteinExistence type="predicted"/>
<dbReference type="InterPro" id="IPR018060">
    <property type="entry name" value="HTH_AraC"/>
</dbReference>
<keyword evidence="2" id="KW-0238">DNA-binding</keyword>
<keyword evidence="1" id="KW-0805">Transcription regulation</keyword>
<comment type="caution">
    <text evidence="5">The sequence shown here is derived from an EMBL/GenBank/DDBJ whole genome shotgun (WGS) entry which is preliminary data.</text>
</comment>
<dbReference type="Pfam" id="PF12833">
    <property type="entry name" value="HTH_18"/>
    <property type="match status" value="1"/>
</dbReference>
<organism evidence="5 6">
    <name type="scientific">Terrimonas ginsenosidimutans</name>
    <dbReference type="NCBI Taxonomy" id="2908004"/>
    <lineage>
        <taxon>Bacteria</taxon>
        <taxon>Pseudomonadati</taxon>
        <taxon>Bacteroidota</taxon>
        <taxon>Chitinophagia</taxon>
        <taxon>Chitinophagales</taxon>
        <taxon>Chitinophagaceae</taxon>
        <taxon>Terrimonas</taxon>
    </lineage>
</organism>
<dbReference type="RefSeq" id="WP_237869525.1">
    <property type="nucleotide sequence ID" value="NZ_JAKLTR010000003.1"/>
</dbReference>
<dbReference type="PROSITE" id="PS01124">
    <property type="entry name" value="HTH_ARAC_FAMILY_2"/>
    <property type="match status" value="1"/>
</dbReference>
<dbReference type="PANTHER" id="PTHR43280">
    <property type="entry name" value="ARAC-FAMILY TRANSCRIPTIONAL REGULATOR"/>
    <property type="match status" value="1"/>
</dbReference>
<evidence type="ECO:0000256" key="1">
    <source>
        <dbReference type="ARBA" id="ARBA00023015"/>
    </source>
</evidence>
<dbReference type="SUPFAM" id="SSF46689">
    <property type="entry name" value="Homeodomain-like"/>
    <property type="match status" value="1"/>
</dbReference>
<dbReference type="InterPro" id="IPR037923">
    <property type="entry name" value="HTH-like"/>
</dbReference>
<dbReference type="Gene3D" id="1.10.10.60">
    <property type="entry name" value="Homeodomain-like"/>
    <property type="match status" value="1"/>
</dbReference>
<dbReference type="InterPro" id="IPR009057">
    <property type="entry name" value="Homeodomain-like_sf"/>
</dbReference>
<evidence type="ECO:0000313" key="6">
    <source>
        <dbReference type="Proteomes" id="UP001165367"/>
    </source>
</evidence>
<dbReference type="SUPFAM" id="SSF51215">
    <property type="entry name" value="Regulatory protein AraC"/>
    <property type="match status" value="1"/>
</dbReference>
<accession>A0ABS9KNB6</accession>
<dbReference type="Proteomes" id="UP001165367">
    <property type="component" value="Unassembled WGS sequence"/>
</dbReference>
<gene>
    <name evidence="5" type="ORF">LZZ85_05785</name>
</gene>
<keyword evidence="6" id="KW-1185">Reference proteome</keyword>
<sequence length="303" mass="35329">MNGNESLEDFYRSKLNHVPENLKQGIGHFNVFKVEDYAGPHKNPVPYSRRDYYKITLIKGRNRYHYADKTVEIKSRSLLFTNPMIPYNWEPIDDEQTGYFCIFTQDFLNSFGSFKEYPIFQPGATPLYELSADEFKQTESLFEQMFSEIGSSYAFKLDLIRTLVIQLIHTAMKLQPADSTPVNIQHANDRITALFAELLERQFLIESPLQRMKLRSPADFALNMSIHINHLNRCLKSITGKTTSQLIAERILQEARVLLKHTDWNISQIGYCLGFDEPSHFITFFRKNVQLTPKAFRNTNEHE</sequence>
<evidence type="ECO:0000259" key="4">
    <source>
        <dbReference type="PROSITE" id="PS01124"/>
    </source>
</evidence>
<name>A0ABS9KNB6_9BACT</name>
<dbReference type="EMBL" id="JAKLTR010000003">
    <property type="protein sequence ID" value="MCG2613779.1"/>
    <property type="molecule type" value="Genomic_DNA"/>
</dbReference>
<dbReference type="PANTHER" id="PTHR43280:SF32">
    <property type="entry name" value="TRANSCRIPTIONAL REGULATORY PROTEIN"/>
    <property type="match status" value="1"/>
</dbReference>
<evidence type="ECO:0000256" key="2">
    <source>
        <dbReference type="ARBA" id="ARBA00023125"/>
    </source>
</evidence>
<reference evidence="5" key="1">
    <citation type="submission" date="2022-01" db="EMBL/GenBank/DDBJ databases">
        <authorList>
            <person name="Jo J.-H."/>
            <person name="Im W.-T."/>
        </authorList>
    </citation>
    <scope>NUCLEOTIDE SEQUENCE</scope>
    <source>
        <strain evidence="5">NA20</strain>
    </source>
</reference>
<feature type="domain" description="HTH araC/xylS-type" evidence="4">
    <location>
        <begin position="189"/>
        <end position="299"/>
    </location>
</feature>
<keyword evidence="3" id="KW-0804">Transcription</keyword>
<evidence type="ECO:0000256" key="3">
    <source>
        <dbReference type="ARBA" id="ARBA00023163"/>
    </source>
</evidence>
<protein>
    <submittedName>
        <fullName evidence="5">AraC family transcriptional regulator</fullName>
    </submittedName>
</protein>
<dbReference type="SMART" id="SM00342">
    <property type="entry name" value="HTH_ARAC"/>
    <property type="match status" value="1"/>
</dbReference>